<evidence type="ECO:0000313" key="2">
    <source>
        <dbReference type="EMBL" id="RVU46160.1"/>
    </source>
</evidence>
<evidence type="ECO:0000313" key="3">
    <source>
        <dbReference type="Proteomes" id="UP000285575"/>
    </source>
</evidence>
<feature type="transmembrane region" description="Helical" evidence="1">
    <location>
        <begin position="151"/>
        <end position="171"/>
    </location>
</feature>
<name>A0A437RHB6_9BURK</name>
<feature type="transmembrane region" description="Helical" evidence="1">
    <location>
        <begin position="191"/>
        <end position="212"/>
    </location>
</feature>
<dbReference type="OrthoDB" id="188353at2"/>
<organism evidence="2 3">
    <name type="scientific">Rubrivivax rivuli</name>
    <dbReference type="NCBI Taxonomy" id="1862385"/>
    <lineage>
        <taxon>Bacteria</taxon>
        <taxon>Pseudomonadati</taxon>
        <taxon>Pseudomonadota</taxon>
        <taxon>Betaproteobacteria</taxon>
        <taxon>Burkholderiales</taxon>
        <taxon>Sphaerotilaceae</taxon>
        <taxon>Rubrivivax</taxon>
    </lineage>
</organism>
<proteinExistence type="predicted"/>
<feature type="transmembrane region" description="Helical" evidence="1">
    <location>
        <begin position="34"/>
        <end position="53"/>
    </location>
</feature>
<dbReference type="InterPro" id="IPR016870">
    <property type="entry name" value="UCP028137"/>
</dbReference>
<dbReference type="AlphaFoldDB" id="A0A437RHB6"/>
<keyword evidence="1" id="KW-0472">Membrane</keyword>
<evidence type="ECO:0000256" key="1">
    <source>
        <dbReference type="SAM" id="Phobius"/>
    </source>
</evidence>
<comment type="caution">
    <text evidence="2">The sequence shown here is derived from an EMBL/GenBank/DDBJ whole genome shotgun (WGS) entry which is preliminary data.</text>
</comment>
<keyword evidence="1" id="KW-1133">Transmembrane helix</keyword>
<sequence>MTNRDKKPNPLLEIGITVLLPAFILMKLSSPERLGTLGALLLALAFPVGWGLWDGLRRRKLNWFSVLGVVSTLLTGGIGLLKLDAQWLAVKEALVPGLIGVAVLASNFTKSPLIRVLVFNADLFDLPKVNAALAARGNVVPFELRLRTGTFLLAGTFFFSALANYVLARLVVSAPAGTEAFNEQLGKLTLLSYPVIAIPSMLMMMGLMFWLARGAKALTGLDLGDMLQGGAPAGKPSA</sequence>
<accession>A0A437RHB6</accession>
<dbReference type="EMBL" id="SACR01000003">
    <property type="protein sequence ID" value="RVU46160.1"/>
    <property type="molecule type" value="Genomic_DNA"/>
</dbReference>
<protein>
    <submittedName>
        <fullName evidence="2">MFS transporter</fullName>
    </submittedName>
</protein>
<dbReference type="PIRSF" id="PIRSF028137">
    <property type="entry name" value="UCP028137"/>
    <property type="match status" value="1"/>
</dbReference>
<dbReference type="NCBIfam" id="NF041646">
    <property type="entry name" value="VC0807_fam"/>
    <property type="match status" value="1"/>
</dbReference>
<dbReference type="Proteomes" id="UP000285575">
    <property type="component" value="Unassembled WGS sequence"/>
</dbReference>
<dbReference type="RefSeq" id="WP_128228526.1">
    <property type="nucleotide sequence ID" value="NZ_SACR01000003.1"/>
</dbReference>
<gene>
    <name evidence="2" type="ORF">EOE66_09875</name>
</gene>
<reference evidence="2 3" key="1">
    <citation type="submission" date="2019-01" db="EMBL/GenBank/DDBJ databases">
        <authorList>
            <person name="Chen W.-M."/>
        </authorList>
    </citation>
    <scope>NUCLEOTIDE SEQUENCE [LARGE SCALE GENOMIC DNA]</scope>
    <source>
        <strain evidence="2 3">KYPY4</strain>
    </source>
</reference>
<keyword evidence="1" id="KW-0812">Transmembrane</keyword>
<keyword evidence="3" id="KW-1185">Reference proteome</keyword>
<feature type="transmembrane region" description="Helical" evidence="1">
    <location>
        <begin position="60"/>
        <end position="81"/>
    </location>
</feature>